<accession>A0A9W6YXD0</accession>
<organism evidence="3 4">
    <name type="scientific">Ambrosiozyma monospora</name>
    <name type="common">Yeast</name>
    <name type="synonym">Endomycopsis monosporus</name>
    <dbReference type="NCBI Taxonomy" id="43982"/>
    <lineage>
        <taxon>Eukaryota</taxon>
        <taxon>Fungi</taxon>
        <taxon>Dikarya</taxon>
        <taxon>Ascomycota</taxon>
        <taxon>Saccharomycotina</taxon>
        <taxon>Pichiomycetes</taxon>
        <taxon>Pichiales</taxon>
        <taxon>Pichiaceae</taxon>
        <taxon>Ambrosiozyma</taxon>
    </lineage>
</organism>
<dbReference type="InterPro" id="IPR011989">
    <property type="entry name" value="ARM-like"/>
</dbReference>
<protein>
    <submittedName>
        <fullName evidence="3">Unnamed protein product</fullName>
    </submittedName>
</protein>
<gene>
    <name evidence="3" type="ORF">Amon01_000282300</name>
</gene>
<keyword evidence="4" id="KW-1185">Reference proteome</keyword>
<evidence type="ECO:0000256" key="1">
    <source>
        <dbReference type="ARBA" id="ARBA00006385"/>
    </source>
</evidence>
<comment type="similarity">
    <text evidence="1">Belongs to the CNOT9 family.</text>
</comment>
<sequence length="390" mass="43672">MYPRQNFTPDPTLLQNPLNQQRSFNLNQPPQQQQTNASLLAQQLQALSLNPSQQQQLQQLQQQQQQQQLQQQKQLHSNTPSQSQIPLPEPSTGSSTPGVVNISTVDTSTNSTGIVNTGNKALNDEKVYTWIIELVYGPSKEQALLELGKKREFYDDLALVLWNSFGVMTSLLEEIIAVYPLLSPPTLTTPASNRVCNALALLQCVASHPETRTPFLNAQIPLFLYPFLNTNSKQRSFEYLRLTSLGVIGALVKNDTPEVIQFLLTTEIIPLCLNIMGASSELSKTVAIFIVQKILVDDAGLAYICQTFDRFDAVSNVLKLMIEQLVSNPTVRLLRHVIRCYLRMADNPDARIALKDRLPQNLKDDTFSEILREDVATRSCLAQLLSSIQQ</sequence>
<dbReference type="OrthoDB" id="1183224at2759"/>
<dbReference type="PANTHER" id="PTHR12262">
    <property type="entry name" value="CCR4-NOT TRANSCRIPTION COMPLEX SUBUNIT 9"/>
    <property type="match status" value="1"/>
</dbReference>
<evidence type="ECO:0000256" key="2">
    <source>
        <dbReference type="SAM" id="MobiDB-lite"/>
    </source>
</evidence>
<evidence type="ECO:0000313" key="3">
    <source>
        <dbReference type="EMBL" id="GMG23624.1"/>
    </source>
</evidence>
<feature type="region of interest" description="Disordered" evidence="2">
    <location>
        <begin position="68"/>
        <end position="110"/>
    </location>
</feature>
<dbReference type="GO" id="GO:0006402">
    <property type="term" value="P:mRNA catabolic process"/>
    <property type="evidence" value="ECO:0007669"/>
    <property type="project" value="InterPro"/>
</dbReference>
<dbReference type="Pfam" id="PF04078">
    <property type="entry name" value="Rcd1"/>
    <property type="match status" value="1"/>
</dbReference>
<proteinExistence type="inferred from homology"/>
<dbReference type="SUPFAM" id="SSF48371">
    <property type="entry name" value="ARM repeat"/>
    <property type="match status" value="1"/>
</dbReference>
<dbReference type="AlphaFoldDB" id="A0A9W6YXD0"/>
<name>A0A9W6YXD0_AMBMO</name>
<dbReference type="Gene3D" id="1.25.10.10">
    <property type="entry name" value="Leucine-rich Repeat Variant"/>
    <property type="match status" value="1"/>
</dbReference>
<reference evidence="3" key="1">
    <citation type="submission" date="2023-04" db="EMBL/GenBank/DDBJ databases">
        <title>Ambrosiozyma monospora NBRC 1965.</title>
        <authorList>
            <person name="Ichikawa N."/>
            <person name="Sato H."/>
            <person name="Tonouchi N."/>
        </authorList>
    </citation>
    <scope>NUCLEOTIDE SEQUENCE</scope>
    <source>
        <strain evidence="3">NBRC 1965</strain>
    </source>
</reference>
<feature type="compositionally biased region" description="Polar residues" evidence="2">
    <location>
        <begin position="76"/>
        <end position="110"/>
    </location>
</feature>
<dbReference type="EMBL" id="BSXU01001084">
    <property type="protein sequence ID" value="GMG23624.1"/>
    <property type="molecule type" value="Genomic_DNA"/>
</dbReference>
<dbReference type="Proteomes" id="UP001165063">
    <property type="component" value="Unassembled WGS sequence"/>
</dbReference>
<evidence type="ECO:0000313" key="4">
    <source>
        <dbReference type="Proteomes" id="UP001165063"/>
    </source>
</evidence>
<comment type="caution">
    <text evidence="3">The sequence shown here is derived from an EMBL/GenBank/DDBJ whole genome shotgun (WGS) entry which is preliminary data.</text>
</comment>
<dbReference type="FunFam" id="1.25.10.10:FF:000160">
    <property type="entry name" value="Cell differentiation protein"/>
    <property type="match status" value="1"/>
</dbReference>
<dbReference type="InterPro" id="IPR007216">
    <property type="entry name" value="CNOT9"/>
</dbReference>
<dbReference type="InterPro" id="IPR016024">
    <property type="entry name" value="ARM-type_fold"/>
</dbReference>
<dbReference type="GO" id="GO:0030014">
    <property type="term" value="C:CCR4-NOT complex"/>
    <property type="evidence" value="ECO:0007669"/>
    <property type="project" value="InterPro"/>
</dbReference>